<reference evidence="10 11" key="1">
    <citation type="submission" date="2024-11" db="EMBL/GenBank/DDBJ databases">
        <title>Chromosome-level genome assembly of the freshwater bivalve Anodonta woodiana.</title>
        <authorList>
            <person name="Chen X."/>
        </authorList>
    </citation>
    <scope>NUCLEOTIDE SEQUENCE [LARGE SCALE GENOMIC DNA]</scope>
    <source>
        <strain evidence="10">MN2024</strain>
        <tissue evidence="10">Gills</tissue>
    </source>
</reference>
<name>A0ABD3WF66_SINWO</name>
<dbReference type="EMBL" id="JBJQND010000007">
    <property type="protein sequence ID" value="KAL3872160.1"/>
    <property type="molecule type" value="Genomic_DNA"/>
</dbReference>
<feature type="region of interest" description="Disordered" evidence="7">
    <location>
        <begin position="1197"/>
        <end position="1219"/>
    </location>
</feature>
<dbReference type="GO" id="GO:0005737">
    <property type="term" value="C:cytoplasm"/>
    <property type="evidence" value="ECO:0007669"/>
    <property type="project" value="UniProtKB-ARBA"/>
</dbReference>
<dbReference type="Gene3D" id="1.10.506.10">
    <property type="entry name" value="GTPase Activation - p120gap, domain 1"/>
    <property type="match status" value="1"/>
</dbReference>
<dbReference type="SUPFAM" id="SSF109993">
    <property type="entry name" value="VPS9 domain"/>
    <property type="match status" value="1"/>
</dbReference>
<evidence type="ECO:0000256" key="2">
    <source>
        <dbReference type="ARBA" id="ARBA00008489"/>
    </source>
</evidence>
<evidence type="ECO:0000313" key="10">
    <source>
        <dbReference type="EMBL" id="KAL3872160.1"/>
    </source>
</evidence>
<evidence type="ECO:0000256" key="5">
    <source>
        <dbReference type="ARBA" id="ARBA00022658"/>
    </source>
</evidence>
<dbReference type="GO" id="GO:0005085">
    <property type="term" value="F:guanyl-nucleotide exchange factor activity"/>
    <property type="evidence" value="ECO:0007669"/>
    <property type="project" value="UniProtKB-KW"/>
</dbReference>
<dbReference type="Gene3D" id="1.20.1050.80">
    <property type="entry name" value="VPS9 domain"/>
    <property type="match status" value="1"/>
</dbReference>
<keyword evidence="11" id="KW-1185">Reference proteome</keyword>
<dbReference type="InterPro" id="IPR001936">
    <property type="entry name" value="RasGAP_dom"/>
</dbReference>
<feature type="compositionally biased region" description="Polar residues" evidence="7">
    <location>
        <begin position="590"/>
        <end position="610"/>
    </location>
</feature>
<evidence type="ECO:0000259" key="8">
    <source>
        <dbReference type="PROSITE" id="PS50018"/>
    </source>
</evidence>
<sequence length="1598" mass="179755">MRRQVKKVAEELYHESWISRQQKAILDALIMSTKEVTPSECCARTNQLDSSNFVDGYKYLSYHDAKFGELLKFLRENPVFLGHLLAAAEKANMEPTINIIKVVMTSVYGSCVLQADEIYALQMLKCLLELQLNTSDDPRRLVRRGSCAFSVAFKQLFDSVFSAKLFLTAALHDPVMRLLMEDEWFYDIDPGKALIRFPPQERHRRFGDTGTEEYKHKLQSYRKTIVEKLVFMASRFISSLKNNMHCFPPGLGWLVSQVYQVLTKSNKLEIAEVRAICTDLVFALFICPAICDPEPYGITTDVPISHIARHNLMQMAQIVQVLAISQWEEIDSKVHDLYSKFEKNCMSSLLDSLLDGLCPELPTTQNTQLPCLSRCSVLITLPELSNMVIFLRNAFSLVDEALPERKHLEDLLGTLPTLPLTPLTPVNSILSVSPSLTPKQTPPGTPVIQKKRKKKSIVSMISPDELHLSAPATPDQEPLAPNFSDEVLVISLGNDTDCPGMLSEQKVISWEQENRRRRVKYHGVDSYDVGVGTTEIQEKRTRFSLSHDQESIGNTSDIQEAISEAASTHSVASIDLENDNDNFSDMISANVSGRGSPSISGRDTPLSQAESIEGRPLPAPNLPETVQKRNREDVTERFGKFEIKQELEIDEIKSTVSDTWSTDVLASDSEPPEQNQQVRLEEIAEEMGRHLTPEHIDMSETASDAWSTDVLASDIDDKQVARLSEFDQDDIGSVTEFGTALEEMDIEAGARAPDEETPQASGRESPTEEKFSTVGGFSVESTTVTMGRQIPQIHTNVNNLPTACDSVFEDPVNNDGIQRNTTYDSNRLFVPPKKKQASFSPLLASERPVSNPICLPDEYSDLGTSQSNPTSSIIIGRRSSELVHQNGPQIVGIETGARPKDKKYPSYPLKKPKSINDQVDNLDFDMKRTNISLNGNEDVLGRYSVDSGVLSGEIEGIPEVTYQINDLKLTEQQNPKLNENRFSASMAFFDPLSSENEAVGDLLEGAGSPNVQSFQDVIRSENVIENSSNQSTMAFEFPVSRLTNEISKVGPSSFTNEVFVKGNNPEIKRRSSTDSSQSSGSGISKEESSLDKSERSSLDISVPMTEEKEMGPEDDAVNSSIKKKGGFLKTFKNKFQKGMKKKGPKSDKEQQDLEDAVPVDKKPTSELGIVAETSDEILAKYRKKSILTSTPTAESLAAAGMTDKDKQQSAKEQEEDSVLLYDPNNLENCSAYLDAKRKLRMVLSTGDFQLGFGTSYFGIVPNSPRDMDHLQKENNDLVYLLRAQLSEAINLQNKATIAQLHEALRCVRQFDTDGCKKLVRSLQEDYQGRSSYIAYLVRCKQGLLTTYSHLQRLLSRIKREKEICNKYLTNVCLRFFMEYRERNIMGFISDFQKLTVSDEKTDFVEKFLQYLNDQMARDAIWQAANNAQIEDAQLAIERYIMSRIYTHAMYPNGDGDILRDQLYHQHLIKLSSVITPQHSYMRIPRTYHLECPWPAAQREIYMINAYKTPKDKIQCVVRCSTTIMNLLSMANEKSVPAADDFMPVLIYVIIKANPPCLLSTIQYVNSFYEKRLAGEEQYWWMQFSSAVEFIKTMDYSEC</sequence>
<dbReference type="Pfam" id="PF18151">
    <property type="entry name" value="DUF5601"/>
    <property type="match status" value="1"/>
</dbReference>
<dbReference type="InterPro" id="IPR041545">
    <property type="entry name" value="DUF5601"/>
</dbReference>
<dbReference type="Pfam" id="PF02204">
    <property type="entry name" value="VPS9"/>
    <property type="match status" value="1"/>
</dbReference>
<comment type="similarity">
    <text evidence="2">Belongs to the GAPVD1 family.</text>
</comment>
<evidence type="ECO:0000313" key="11">
    <source>
        <dbReference type="Proteomes" id="UP001634394"/>
    </source>
</evidence>
<feature type="domain" description="VPS9" evidence="9">
    <location>
        <begin position="1457"/>
        <end position="1598"/>
    </location>
</feature>
<feature type="region of interest" description="Disordered" evidence="7">
    <location>
        <begin position="1055"/>
        <end position="1122"/>
    </location>
</feature>
<evidence type="ECO:0000256" key="4">
    <source>
        <dbReference type="ARBA" id="ARBA00022583"/>
    </source>
</evidence>
<dbReference type="Proteomes" id="UP001634394">
    <property type="component" value="Unassembled WGS sequence"/>
</dbReference>
<feature type="compositionally biased region" description="Basic and acidic residues" evidence="7">
    <location>
        <begin position="1084"/>
        <end position="1097"/>
    </location>
</feature>
<evidence type="ECO:0000259" key="9">
    <source>
        <dbReference type="PROSITE" id="PS51205"/>
    </source>
</evidence>
<feature type="region of interest" description="Disordered" evidence="7">
    <location>
        <begin position="1135"/>
        <end position="1155"/>
    </location>
</feature>
<dbReference type="InterPro" id="IPR003123">
    <property type="entry name" value="VPS9"/>
</dbReference>
<feature type="compositionally biased region" description="Basic and acidic residues" evidence="7">
    <location>
        <begin position="1202"/>
        <end position="1212"/>
    </location>
</feature>
<evidence type="ECO:0000256" key="7">
    <source>
        <dbReference type="SAM" id="MobiDB-lite"/>
    </source>
</evidence>
<dbReference type="InterPro" id="IPR045046">
    <property type="entry name" value="Vps9-like"/>
</dbReference>
<dbReference type="GO" id="GO:0051049">
    <property type="term" value="P:regulation of transport"/>
    <property type="evidence" value="ECO:0007669"/>
    <property type="project" value="UniProtKB-ARBA"/>
</dbReference>
<dbReference type="PROSITE" id="PS51205">
    <property type="entry name" value="VPS9"/>
    <property type="match status" value="1"/>
</dbReference>
<keyword evidence="6" id="KW-0472">Membrane</keyword>
<keyword evidence="4" id="KW-0254">Endocytosis</keyword>
<keyword evidence="3" id="KW-0343">GTPase activation</keyword>
<evidence type="ECO:0000256" key="6">
    <source>
        <dbReference type="ARBA" id="ARBA00023136"/>
    </source>
</evidence>
<dbReference type="GO" id="GO:0005096">
    <property type="term" value="F:GTPase activator activity"/>
    <property type="evidence" value="ECO:0007669"/>
    <property type="project" value="UniProtKB-KW"/>
</dbReference>
<dbReference type="GO" id="GO:0006897">
    <property type="term" value="P:endocytosis"/>
    <property type="evidence" value="ECO:0007669"/>
    <property type="project" value="UniProtKB-KW"/>
</dbReference>
<evidence type="ECO:0008006" key="12">
    <source>
        <dbReference type="Google" id="ProtNLM"/>
    </source>
</evidence>
<dbReference type="FunFam" id="1.20.1050.80:FF:000001">
    <property type="entry name" value="GTPase-activating protein and VPS9 domain-containing protein 1 isoform X1"/>
    <property type="match status" value="1"/>
</dbReference>
<keyword evidence="5" id="KW-0344">Guanine-nucleotide releasing factor</keyword>
<dbReference type="PROSITE" id="PS50018">
    <property type="entry name" value="RAS_GTPASE_ACTIV_2"/>
    <property type="match status" value="1"/>
</dbReference>
<feature type="region of interest" description="Disordered" evidence="7">
    <location>
        <begin position="431"/>
        <end position="454"/>
    </location>
</feature>
<feature type="domain" description="Ras-GAP" evidence="8">
    <location>
        <begin position="122"/>
        <end position="324"/>
    </location>
</feature>
<protein>
    <recommendedName>
        <fullName evidence="12">GTPase-activating protein and VPS9 domain-containing protein 1</fullName>
    </recommendedName>
</protein>
<dbReference type="PANTHER" id="PTHR23101:SF25">
    <property type="entry name" value="GTPASE-ACTIVATING PROTEIN AND VPS9 DOMAIN-CONTAINING PROTEIN 1"/>
    <property type="match status" value="1"/>
</dbReference>
<dbReference type="SUPFAM" id="SSF48350">
    <property type="entry name" value="GTPase activation domain, GAP"/>
    <property type="match status" value="1"/>
</dbReference>
<organism evidence="10 11">
    <name type="scientific">Sinanodonta woodiana</name>
    <name type="common">Chinese pond mussel</name>
    <name type="synonym">Anodonta woodiana</name>
    <dbReference type="NCBI Taxonomy" id="1069815"/>
    <lineage>
        <taxon>Eukaryota</taxon>
        <taxon>Metazoa</taxon>
        <taxon>Spiralia</taxon>
        <taxon>Lophotrochozoa</taxon>
        <taxon>Mollusca</taxon>
        <taxon>Bivalvia</taxon>
        <taxon>Autobranchia</taxon>
        <taxon>Heteroconchia</taxon>
        <taxon>Palaeoheterodonta</taxon>
        <taxon>Unionida</taxon>
        <taxon>Unionoidea</taxon>
        <taxon>Unionidae</taxon>
        <taxon>Unioninae</taxon>
        <taxon>Sinanodonta</taxon>
    </lineage>
</organism>
<dbReference type="GO" id="GO:0016020">
    <property type="term" value="C:membrane"/>
    <property type="evidence" value="ECO:0007669"/>
    <property type="project" value="UniProtKB-SubCell"/>
</dbReference>
<comment type="subcellular location">
    <subcellularLocation>
        <location evidence="1">Membrane</location>
        <topology evidence="1">Peripheral membrane protein</topology>
    </subcellularLocation>
</comment>
<feature type="compositionally biased region" description="Low complexity" evidence="7">
    <location>
        <begin position="1073"/>
        <end position="1083"/>
    </location>
</feature>
<evidence type="ECO:0000256" key="1">
    <source>
        <dbReference type="ARBA" id="ARBA00004170"/>
    </source>
</evidence>
<feature type="region of interest" description="Disordered" evidence="7">
    <location>
        <begin position="746"/>
        <end position="772"/>
    </location>
</feature>
<gene>
    <name evidence="10" type="ORF">ACJMK2_040107</name>
</gene>
<accession>A0ABD3WF66</accession>
<dbReference type="SMART" id="SM00167">
    <property type="entry name" value="VPS9"/>
    <property type="match status" value="1"/>
</dbReference>
<feature type="region of interest" description="Disordered" evidence="7">
    <location>
        <begin position="590"/>
        <end position="630"/>
    </location>
</feature>
<comment type="caution">
    <text evidence="10">The sequence shown here is derived from an EMBL/GenBank/DDBJ whole genome shotgun (WGS) entry which is preliminary data.</text>
</comment>
<dbReference type="PANTHER" id="PTHR23101">
    <property type="entry name" value="RAB GDP/GTP EXCHANGE FACTOR"/>
    <property type="match status" value="1"/>
</dbReference>
<dbReference type="CDD" id="cd05129">
    <property type="entry name" value="RasGAP_RAP6"/>
    <property type="match status" value="1"/>
</dbReference>
<dbReference type="Pfam" id="PF00616">
    <property type="entry name" value="RasGAP"/>
    <property type="match status" value="1"/>
</dbReference>
<dbReference type="InterPro" id="IPR037191">
    <property type="entry name" value="VPS9_dom_sf"/>
</dbReference>
<dbReference type="Gene3D" id="1.10.246.120">
    <property type="match status" value="1"/>
</dbReference>
<dbReference type="SMART" id="SM00323">
    <property type="entry name" value="RasGAP"/>
    <property type="match status" value="1"/>
</dbReference>
<evidence type="ECO:0000256" key="3">
    <source>
        <dbReference type="ARBA" id="ARBA00022468"/>
    </source>
</evidence>
<dbReference type="InterPro" id="IPR008936">
    <property type="entry name" value="Rho_GTPase_activation_prot"/>
</dbReference>
<proteinExistence type="inferred from homology"/>